<evidence type="ECO:0000313" key="1">
    <source>
        <dbReference type="EMBL" id="KAG0414162.1"/>
    </source>
</evidence>
<dbReference type="EMBL" id="JABSTQ010011196">
    <property type="protein sequence ID" value="KAG0414162.1"/>
    <property type="molecule type" value="Genomic_DNA"/>
</dbReference>
<protein>
    <submittedName>
        <fullName evidence="1">Uncharacterized protein</fullName>
    </submittedName>
</protein>
<reference evidence="1 2" key="1">
    <citation type="journal article" date="2020" name="Cell">
        <title>Large-Scale Comparative Analyses of Tick Genomes Elucidate Their Genetic Diversity and Vector Capacities.</title>
        <authorList>
            <consortium name="Tick Genome and Microbiome Consortium (TIGMIC)"/>
            <person name="Jia N."/>
            <person name="Wang J."/>
            <person name="Shi W."/>
            <person name="Du L."/>
            <person name="Sun Y."/>
            <person name="Zhan W."/>
            <person name="Jiang J.F."/>
            <person name="Wang Q."/>
            <person name="Zhang B."/>
            <person name="Ji P."/>
            <person name="Bell-Sakyi L."/>
            <person name="Cui X.M."/>
            <person name="Yuan T.T."/>
            <person name="Jiang B.G."/>
            <person name="Yang W.F."/>
            <person name="Lam T.T."/>
            <person name="Chang Q.C."/>
            <person name="Ding S.J."/>
            <person name="Wang X.J."/>
            <person name="Zhu J.G."/>
            <person name="Ruan X.D."/>
            <person name="Zhao L."/>
            <person name="Wei J.T."/>
            <person name="Ye R.Z."/>
            <person name="Que T.C."/>
            <person name="Du C.H."/>
            <person name="Zhou Y.H."/>
            <person name="Cheng J.X."/>
            <person name="Dai P.F."/>
            <person name="Guo W.B."/>
            <person name="Han X.H."/>
            <person name="Huang E.J."/>
            <person name="Li L.F."/>
            <person name="Wei W."/>
            <person name="Gao Y.C."/>
            <person name="Liu J.Z."/>
            <person name="Shao H.Z."/>
            <person name="Wang X."/>
            <person name="Wang C.C."/>
            <person name="Yang T.C."/>
            <person name="Huo Q.B."/>
            <person name="Li W."/>
            <person name="Chen H.Y."/>
            <person name="Chen S.E."/>
            <person name="Zhou L.G."/>
            <person name="Ni X.B."/>
            <person name="Tian J.H."/>
            <person name="Sheng Y."/>
            <person name="Liu T."/>
            <person name="Pan Y.S."/>
            <person name="Xia L.Y."/>
            <person name="Li J."/>
            <person name="Zhao F."/>
            <person name="Cao W.C."/>
        </authorList>
    </citation>
    <scope>NUCLEOTIDE SEQUENCE [LARGE SCALE GENOMIC DNA]</scope>
    <source>
        <strain evidence="1">Iper-2018</strain>
    </source>
</reference>
<keyword evidence="2" id="KW-1185">Reference proteome</keyword>
<dbReference type="Proteomes" id="UP000805193">
    <property type="component" value="Unassembled WGS sequence"/>
</dbReference>
<accession>A0AC60P4E2</accession>
<proteinExistence type="predicted"/>
<sequence>MTASTGLLARLTSNKKQCPHCSPFERSDLNNTPELTFPPPLKWSDLNAASTADSEAASSSPEAPSSRPATCSGDHSYTVVSPRRDRMLLAASKRKLQKAKKILRQAKRKANRKGMKIKKLNALLKKLRAELPQPAVAILDNIFSGTLRDIRTSEMGSRDWREAGLHKGVLRKVSHEAQKGPLLISLMVDEISIKKQALQREDTYAGKNVRTIRLEAIRLSVADVYRRGRGSRQIQVVTDAYAPLSWPPLAGVADDDRRWWDATRN</sequence>
<name>A0AC60P4E2_IXOPE</name>
<organism evidence="1 2">
    <name type="scientific">Ixodes persulcatus</name>
    <name type="common">Taiga tick</name>
    <dbReference type="NCBI Taxonomy" id="34615"/>
    <lineage>
        <taxon>Eukaryota</taxon>
        <taxon>Metazoa</taxon>
        <taxon>Ecdysozoa</taxon>
        <taxon>Arthropoda</taxon>
        <taxon>Chelicerata</taxon>
        <taxon>Arachnida</taxon>
        <taxon>Acari</taxon>
        <taxon>Parasitiformes</taxon>
        <taxon>Ixodida</taxon>
        <taxon>Ixodoidea</taxon>
        <taxon>Ixodidae</taxon>
        <taxon>Ixodinae</taxon>
        <taxon>Ixodes</taxon>
    </lineage>
</organism>
<comment type="caution">
    <text evidence="1">The sequence shown here is derived from an EMBL/GenBank/DDBJ whole genome shotgun (WGS) entry which is preliminary data.</text>
</comment>
<gene>
    <name evidence="1" type="ORF">HPB47_008685</name>
</gene>
<evidence type="ECO:0000313" key="2">
    <source>
        <dbReference type="Proteomes" id="UP000805193"/>
    </source>
</evidence>